<keyword evidence="1" id="KW-0812">Transmembrane</keyword>
<dbReference type="Proteomes" id="UP000195521">
    <property type="component" value="Unassembled WGS sequence"/>
</dbReference>
<reference evidence="3" key="1">
    <citation type="submission" date="2017-04" db="EMBL/GenBank/DDBJ databases">
        <title>Plasmodium gonderi genome.</title>
        <authorList>
            <person name="Arisue N."/>
            <person name="Honma H."/>
            <person name="Kawai S."/>
            <person name="Tougan T."/>
            <person name="Tanabe K."/>
            <person name="Horii T."/>
        </authorList>
    </citation>
    <scope>NUCLEOTIDE SEQUENCE [LARGE SCALE GENOMIC DNA]</scope>
    <source>
        <strain evidence="3">ATCC 30045</strain>
    </source>
</reference>
<dbReference type="OMA" id="SFYKLYV"/>
<feature type="transmembrane region" description="Helical" evidence="1">
    <location>
        <begin position="339"/>
        <end position="357"/>
    </location>
</feature>
<comment type="caution">
    <text evidence="2">The sequence shown here is derived from an EMBL/GenBank/DDBJ whole genome shotgun (WGS) entry which is preliminary data.</text>
</comment>
<feature type="transmembrane region" description="Helical" evidence="1">
    <location>
        <begin position="6"/>
        <end position="24"/>
    </location>
</feature>
<keyword evidence="1" id="KW-0472">Membrane</keyword>
<accession>A0A1Y1JMN1</accession>
<organism evidence="2 3">
    <name type="scientific">Plasmodium gonderi</name>
    <dbReference type="NCBI Taxonomy" id="77519"/>
    <lineage>
        <taxon>Eukaryota</taxon>
        <taxon>Sar</taxon>
        <taxon>Alveolata</taxon>
        <taxon>Apicomplexa</taxon>
        <taxon>Aconoidasida</taxon>
        <taxon>Haemosporida</taxon>
        <taxon>Plasmodiidae</taxon>
        <taxon>Plasmodium</taxon>
        <taxon>Plasmodium (Plasmodium)</taxon>
    </lineage>
</organism>
<dbReference type="RefSeq" id="XP_028544242.1">
    <property type="nucleotide sequence ID" value="XM_028688441.1"/>
</dbReference>
<dbReference type="AlphaFoldDB" id="A0A1Y1JMN1"/>
<keyword evidence="3" id="KW-1185">Reference proteome</keyword>
<dbReference type="GeneID" id="39748381"/>
<name>A0A1Y1JMN1_PLAGO</name>
<protein>
    <submittedName>
        <fullName evidence="2">Uncharacterized protein</fullName>
    </submittedName>
</protein>
<evidence type="ECO:0000256" key="1">
    <source>
        <dbReference type="SAM" id="Phobius"/>
    </source>
</evidence>
<dbReference type="OrthoDB" id="374723at2759"/>
<sequence>MLNLNIIVFPIFYISFIISITNQLSNNGKTLKNLFTRISHEVFSHEQVIKNKKIYITLTSGCPFDNEEKKSTFDCVRRKLFKCSEKLFNTWSKYLSRIYPNEKIKREKIYNEGDYYIVAKKGINEKLNYIDLSSFNTYCSFYKLYVSDLVHFSEKTIVHNETPYRKTKIMKRYFVKTDHLNSDPLDENSYIFILGSKKESLQLENEKSPHSKIYITVNNRIHYYYVSFMSKQLDHTFYFVFNRDHNKDDNKNGTSDSYIFYKNEVIQPFRIDGNDSKTFPFKKESINNDETRDFYIIEICHTFSGITYKQNIYGLLRRLSILYFNIELVPYTFHLPPIFYHVLIILIFSLTLSYIFYKIFLKYKNCF</sequence>
<gene>
    <name evidence="2" type="ORF">PGO_111020</name>
</gene>
<evidence type="ECO:0000313" key="3">
    <source>
        <dbReference type="Proteomes" id="UP000195521"/>
    </source>
</evidence>
<proteinExistence type="predicted"/>
<evidence type="ECO:0000313" key="2">
    <source>
        <dbReference type="EMBL" id="GAW81653.1"/>
    </source>
</evidence>
<keyword evidence="1" id="KW-1133">Transmembrane helix</keyword>
<dbReference type="EMBL" id="BDQF01000012">
    <property type="protein sequence ID" value="GAW81653.1"/>
    <property type="molecule type" value="Genomic_DNA"/>
</dbReference>